<evidence type="ECO:0000256" key="4">
    <source>
        <dbReference type="ARBA" id="ARBA00022989"/>
    </source>
</evidence>
<evidence type="ECO:0000256" key="2">
    <source>
        <dbReference type="ARBA" id="ARBA00022475"/>
    </source>
</evidence>
<dbReference type="Proteomes" id="UP000480684">
    <property type="component" value="Unassembled WGS sequence"/>
</dbReference>
<dbReference type="GO" id="GO:0005886">
    <property type="term" value="C:plasma membrane"/>
    <property type="evidence" value="ECO:0007669"/>
    <property type="project" value="UniProtKB-SubCell"/>
</dbReference>
<feature type="transmembrane region" description="Helical" evidence="6">
    <location>
        <begin position="547"/>
        <end position="574"/>
    </location>
</feature>
<feature type="transmembrane region" description="Helical" evidence="6">
    <location>
        <begin position="52"/>
        <end position="72"/>
    </location>
</feature>
<protein>
    <submittedName>
        <fullName evidence="8">ABC transporter permease</fullName>
    </submittedName>
</protein>
<evidence type="ECO:0000256" key="1">
    <source>
        <dbReference type="ARBA" id="ARBA00004651"/>
    </source>
</evidence>
<gene>
    <name evidence="8" type="ORF">G4223_08160</name>
</gene>
<dbReference type="InterPro" id="IPR003838">
    <property type="entry name" value="ABC3_permease_C"/>
</dbReference>
<evidence type="ECO:0000256" key="5">
    <source>
        <dbReference type="ARBA" id="ARBA00023136"/>
    </source>
</evidence>
<keyword evidence="4 6" id="KW-1133">Transmembrane helix</keyword>
<evidence type="ECO:0000256" key="3">
    <source>
        <dbReference type="ARBA" id="ARBA00022692"/>
    </source>
</evidence>
<evidence type="ECO:0000313" key="8">
    <source>
        <dbReference type="EMBL" id="NFV80081.1"/>
    </source>
</evidence>
<keyword evidence="5 6" id="KW-0472">Membrane</keyword>
<organism evidence="8 9">
    <name type="scientific">Magnetospirillum aberrantis SpK</name>
    <dbReference type="NCBI Taxonomy" id="908842"/>
    <lineage>
        <taxon>Bacteria</taxon>
        <taxon>Pseudomonadati</taxon>
        <taxon>Pseudomonadota</taxon>
        <taxon>Alphaproteobacteria</taxon>
        <taxon>Rhodospirillales</taxon>
        <taxon>Rhodospirillaceae</taxon>
        <taxon>Magnetospirillum</taxon>
    </lineage>
</organism>
<comment type="subcellular location">
    <subcellularLocation>
        <location evidence="1">Cell membrane</location>
        <topology evidence="1">Multi-pass membrane protein</topology>
    </subcellularLocation>
</comment>
<keyword evidence="2" id="KW-1003">Cell membrane</keyword>
<reference evidence="8 9" key="1">
    <citation type="submission" date="2020-02" db="EMBL/GenBank/DDBJ databases">
        <authorList>
            <person name="Dziuba M."/>
            <person name="Kuznetsov B."/>
            <person name="Mardanov A."/>
            <person name="Ravin N."/>
            <person name="Grouzdev D."/>
        </authorList>
    </citation>
    <scope>NUCLEOTIDE SEQUENCE [LARGE SCALE GENOMIC DNA]</scope>
    <source>
        <strain evidence="8 9">SpK</strain>
    </source>
</reference>
<feature type="transmembrane region" description="Helical" evidence="6">
    <location>
        <begin position="604"/>
        <end position="629"/>
    </location>
</feature>
<feature type="domain" description="ABC3 transporter permease C-terminal" evidence="7">
    <location>
        <begin position="511"/>
        <end position="626"/>
    </location>
</feature>
<keyword evidence="9" id="KW-1185">Reference proteome</keyword>
<proteinExistence type="predicted"/>
<dbReference type="EMBL" id="JAAIYP010000034">
    <property type="protein sequence ID" value="NFV80081.1"/>
    <property type="molecule type" value="Genomic_DNA"/>
</dbReference>
<dbReference type="RefSeq" id="WP_163677552.1">
    <property type="nucleotide sequence ID" value="NZ_JAAIYP010000034.1"/>
</dbReference>
<name>A0A7C9QTZ1_9PROT</name>
<keyword evidence="3 6" id="KW-0812">Transmembrane</keyword>
<evidence type="ECO:0000259" key="7">
    <source>
        <dbReference type="Pfam" id="PF02687"/>
    </source>
</evidence>
<evidence type="ECO:0000256" key="6">
    <source>
        <dbReference type="SAM" id="Phobius"/>
    </source>
</evidence>
<feature type="transmembrane region" description="Helical" evidence="6">
    <location>
        <begin position="504"/>
        <end position="526"/>
    </location>
</feature>
<dbReference type="AlphaFoldDB" id="A0A7C9QTZ1"/>
<comment type="caution">
    <text evidence="8">The sequence shown here is derived from an EMBL/GenBank/DDBJ whole genome shotgun (WGS) entry which is preliminary data.</text>
</comment>
<evidence type="ECO:0000313" key="9">
    <source>
        <dbReference type="Proteomes" id="UP000480684"/>
    </source>
</evidence>
<sequence>MRMNFTVFALNELVLPLRWGLGRLRHLARRVAKRGAGREGGYGHPCPGGLDFTFLFVLMTVLISLSGFLFVVKVGLEERVPSAMLGHIPRLGIPLALSGDGVTFVPKLDEPDATKMEVGGGVDIGSFGAKIKMIMYERLGAREDWKRKNIDLFAPNIFGADAANLRAWSVFMDSELWENVALVGLSDQDRVELFDQRKPFVIMVNKGRYTFRKFDLDSAATALRKVLPDDMVDAWLTENEGARRLDELKTAWLTIGLNYNRNGTPSQRRQIVPVRVFPVIFPGIDAPDIVFPLELQALTKVPSELTQVAPEVIACRGGGNWYLDCKGEDRFPPSWRRVTHVGVNTDYWDRKVPCRAPGFQGASVLVARCIVSSLDDPVELGYGGRSERLAASEDDRSVRLLFPLPKWRIDQALANIDDVEVRSRIARNVTYISEDLPVADWKGKDKYDFQSVIAYVPWNDRAMLPNVLKELRDDRRIYVNNHYYDLAGRLSHIMAMIDEVSYRVTLYMGASLIIFITSSLSFVVHNRRQRYALLLSQGASRWLIRKMLAVQMFVISTAAAVLSWVLVSVSFIFIKSSMERKVLDWALGIPGLELTTLLPYTDPYVMGVVMFVMPGSVCVFSILVSWGLFRLNGFRKGQSLARHLFGG</sequence>
<dbReference type="Pfam" id="PF02687">
    <property type="entry name" value="FtsX"/>
    <property type="match status" value="1"/>
</dbReference>
<accession>A0A7C9QTZ1</accession>